<sequence>MTHWSLIHLRQRAMSIKDKRSRQQRPHGACPVFLPGPSLRVKEGKRQ</sequence>
<evidence type="ECO:0000256" key="1">
    <source>
        <dbReference type="SAM" id="MobiDB-lite"/>
    </source>
</evidence>
<protein>
    <submittedName>
        <fullName evidence="2">Uncharacterized protein</fullName>
    </submittedName>
</protein>
<proteinExistence type="predicted"/>
<reference evidence="3" key="1">
    <citation type="journal article" date="2013" name="Genome Announc.">
        <title>Draft Genome Sequence of Streptomyces bottropensis ATCC 25435, a Bottromycin-Producing Actinomycete.</title>
        <authorList>
            <person name="Zhang H."/>
            <person name="Zhou W."/>
            <person name="Zhuang Y."/>
            <person name="Liang X."/>
            <person name="Liu T."/>
        </authorList>
    </citation>
    <scope>NUCLEOTIDE SEQUENCE [LARGE SCALE GENOMIC DNA]</scope>
    <source>
        <strain evidence="3">ATCC 25435</strain>
    </source>
</reference>
<evidence type="ECO:0000313" key="2">
    <source>
        <dbReference type="EMBL" id="EMF53973.1"/>
    </source>
</evidence>
<dbReference type="AlphaFoldDB" id="M3EXM4"/>
<accession>M3EXM4</accession>
<name>M3EXM4_9ACTN</name>
<organism evidence="2 3">
    <name type="scientific">Streptomyces bottropensis ATCC 25435</name>
    <dbReference type="NCBI Taxonomy" id="1054862"/>
    <lineage>
        <taxon>Bacteria</taxon>
        <taxon>Bacillati</taxon>
        <taxon>Actinomycetota</taxon>
        <taxon>Actinomycetes</taxon>
        <taxon>Kitasatosporales</taxon>
        <taxon>Streptomycetaceae</taxon>
        <taxon>Streptomyces</taxon>
    </lineage>
</organism>
<feature type="region of interest" description="Disordered" evidence="1">
    <location>
        <begin position="16"/>
        <end position="47"/>
    </location>
</feature>
<gene>
    <name evidence="2" type="ORF">SBD_3641</name>
</gene>
<evidence type="ECO:0000313" key="3">
    <source>
        <dbReference type="Proteomes" id="UP000030760"/>
    </source>
</evidence>
<dbReference type="Proteomes" id="UP000030760">
    <property type="component" value="Unassembled WGS sequence"/>
</dbReference>
<dbReference type="EMBL" id="KB405078">
    <property type="protein sequence ID" value="EMF53973.1"/>
    <property type="molecule type" value="Genomic_DNA"/>
</dbReference>